<protein>
    <submittedName>
        <fullName evidence="2">Uncharacterized protein</fullName>
    </submittedName>
</protein>
<dbReference type="Proteomes" id="UP000326289">
    <property type="component" value="Unassembled WGS sequence"/>
</dbReference>
<feature type="compositionally biased region" description="Polar residues" evidence="1">
    <location>
        <begin position="1"/>
        <end position="14"/>
    </location>
</feature>
<dbReference type="AlphaFoldDB" id="A0A5N6JLN4"/>
<evidence type="ECO:0000256" key="1">
    <source>
        <dbReference type="SAM" id="MobiDB-lite"/>
    </source>
</evidence>
<proteinExistence type="predicted"/>
<gene>
    <name evidence="2" type="ORF">BDV30DRAFT_72886</name>
</gene>
<evidence type="ECO:0000313" key="3">
    <source>
        <dbReference type="Proteomes" id="UP000326289"/>
    </source>
</evidence>
<name>A0A5N6JLN4_9EURO</name>
<feature type="region of interest" description="Disordered" evidence="1">
    <location>
        <begin position="148"/>
        <end position="179"/>
    </location>
</feature>
<sequence>MNPQTPLKQQYTTPTPQPNKQPIPLLEPEPETHKTALEAAKLHKRRLEHAVLLSALRSRVPYSSIPGVLASVSGGGGFECKVEYDYRQHYNYTYTHNYNHNYSYSYQSGYRNLYVVPGGVVIGGMGVGQPRVLDDSFLRRAYKRRDLVRKRKTSSGGRSSGRGSVGSEVSSRSSVGVDS</sequence>
<feature type="region of interest" description="Disordered" evidence="1">
    <location>
        <begin position="1"/>
        <end position="27"/>
    </location>
</feature>
<feature type="compositionally biased region" description="Low complexity" evidence="1">
    <location>
        <begin position="165"/>
        <end position="179"/>
    </location>
</feature>
<keyword evidence="3" id="KW-1185">Reference proteome</keyword>
<evidence type="ECO:0000313" key="2">
    <source>
        <dbReference type="EMBL" id="KAB8279229.1"/>
    </source>
</evidence>
<dbReference type="EMBL" id="ML732765">
    <property type="protein sequence ID" value="KAB8279229.1"/>
    <property type="molecule type" value="Genomic_DNA"/>
</dbReference>
<organism evidence="2 3">
    <name type="scientific">Aspergillus minisclerotigenes</name>
    <dbReference type="NCBI Taxonomy" id="656917"/>
    <lineage>
        <taxon>Eukaryota</taxon>
        <taxon>Fungi</taxon>
        <taxon>Dikarya</taxon>
        <taxon>Ascomycota</taxon>
        <taxon>Pezizomycotina</taxon>
        <taxon>Eurotiomycetes</taxon>
        <taxon>Eurotiomycetidae</taxon>
        <taxon>Eurotiales</taxon>
        <taxon>Aspergillaceae</taxon>
        <taxon>Aspergillus</taxon>
        <taxon>Aspergillus subgen. Circumdati</taxon>
    </lineage>
</organism>
<reference evidence="2 3" key="1">
    <citation type="submission" date="2019-04" db="EMBL/GenBank/DDBJ databases">
        <title>Fungal friends and foes A comparative genomics study of 23 Aspergillus species from section Flavi.</title>
        <authorList>
            <consortium name="DOE Joint Genome Institute"/>
            <person name="Kjaerbolling I."/>
            <person name="Vesth T.C."/>
            <person name="Frisvad J.C."/>
            <person name="Nybo J.L."/>
            <person name="Theobald S."/>
            <person name="Kildgaard S."/>
            <person name="Petersen T.I."/>
            <person name="Kuo A."/>
            <person name="Sato A."/>
            <person name="Lyhne E.K."/>
            <person name="Kogle M.E."/>
            <person name="Wiebenga A."/>
            <person name="Kun R.S."/>
            <person name="Lubbers R.J."/>
            <person name="Makela M.R."/>
            <person name="Barry K."/>
            <person name="Chovatia M."/>
            <person name="Clum A."/>
            <person name="Daum C."/>
            <person name="Haridas S."/>
            <person name="He G."/>
            <person name="LaButti K."/>
            <person name="Lipzen A."/>
            <person name="Mondo S."/>
            <person name="Pangilinan J."/>
            <person name="Riley R."/>
            <person name="Salamov A."/>
            <person name="Simmons B.A."/>
            <person name="Magnuson J.K."/>
            <person name="Henrissat B."/>
            <person name="Mortensen U.H."/>
            <person name="Larsen T.O."/>
            <person name="De vries R.P."/>
            <person name="Grigoriev I.V."/>
            <person name="Machida M."/>
            <person name="Baker S.E."/>
            <person name="Andersen M.R."/>
        </authorList>
    </citation>
    <scope>NUCLEOTIDE SEQUENCE [LARGE SCALE GENOMIC DNA]</scope>
    <source>
        <strain evidence="2 3">CBS 117635</strain>
    </source>
</reference>
<feature type="compositionally biased region" description="Pro residues" evidence="1">
    <location>
        <begin position="15"/>
        <end position="27"/>
    </location>
</feature>
<accession>A0A5N6JLN4</accession>